<dbReference type="GO" id="GO:0009055">
    <property type="term" value="F:electron transfer activity"/>
    <property type="evidence" value="ECO:0007669"/>
    <property type="project" value="InterPro"/>
</dbReference>
<dbReference type="PROSITE" id="PS50093">
    <property type="entry name" value="PKD"/>
    <property type="match status" value="1"/>
</dbReference>
<dbReference type="PANTHER" id="PTHR40469">
    <property type="entry name" value="SECRETED GLYCOSYL HYDROLASE"/>
    <property type="match status" value="1"/>
</dbReference>
<dbReference type="Gene3D" id="3.40.50.880">
    <property type="match status" value="1"/>
</dbReference>
<dbReference type="SMART" id="SM00606">
    <property type="entry name" value="CBD_IV"/>
    <property type="match status" value="1"/>
</dbReference>
<evidence type="ECO:0000259" key="10">
    <source>
        <dbReference type="PROSITE" id="PS51007"/>
    </source>
</evidence>
<dbReference type="InterPro" id="IPR012938">
    <property type="entry name" value="Glc/Sorbosone_DH"/>
</dbReference>
<feature type="signal peptide" evidence="8">
    <location>
        <begin position="1"/>
        <end position="29"/>
    </location>
</feature>
<keyword evidence="6 7" id="KW-0408">Iron</keyword>
<keyword evidence="3 7" id="KW-0479">Metal-binding</keyword>
<dbReference type="SUPFAM" id="SSF50952">
    <property type="entry name" value="Soluble quinoprotein glucose dehydrogenase"/>
    <property type="match status" value="1"/>
</dbReference>
<dbReference type="Proteomes" id="UP000199532">
    <property type="component" value="Unassembled WGS sequence"/>
</dbReference>
<keyword evidence="1" id="KW-0813">Transport</keyword>
<evidence type="ECO:0000256" key="2">
    <source>
        <dbReference type="ARBA" id="ARBA00022617"/>
    </source>
</evidence>
<dbReference type="EMBL" id="FNXY01000001">
    <property type="protein sequence ID" value="SEI45605.1"/>
    <property type="molecule type" value="Genomic_DNA"/>
</dbReference>
<gene>
    <name evidence="12" type="ORF">SAMN04487995_0874</name>
</gene>
<feature type="binding site" description="covalent" evidence="7">
    <location>
        <position position="903"/>
    </location>
    <ligand>
        <name>heme c</name>
        <dbReference type="ChEBI" id="CHEBI:61717"/>
    </ligand>
</feature>
<dbReference type="Gene3D" id="2.60.40.10">
    <property type="entry name" value="Immunoglobulins"/>
    <property type="match status" value="1"/>
</dbReference>
<reference evidence="12 13" key="1">
    <citation type="submission" date="2016-10" db="EMBL/GenBank/DDBJ databases">
        <authorList>
            <person name="de Groot N.N."/>
        </authorList>
    </citation>
    <scope>NUCLEOTIDE SEQUENCE [LARGE SCALE GENOMIC DNA]</scope>
    <source>
        <strain evidence="12 13">DSM 19938</strain>
    </source>
</reference>
<dbReference type="InterPro" id="IPR036909">
    <property type="entry name" value="Cyt_c-like_dom_sf"/>
</dbReference>
<dbReference type="SUPFAM" id="SSF49299">
    <property type="entry name" value="PKD domain"/>
    <property type="match status" value="1"/>
</dbReference>
<dbReference type="OrthoDB" id="9816308at2"/>
<dbReference type="Gene3D" id="1.10.760.10">
    <property type="entry name" value="Cytochrome c-like domain"/>
    <property type="match status" value="1"/>
</dbReference>
<dbReference type="PRINTS" id="PR00606">
    <property type="entry name" value="CYTCHROMECID"/>
</dbReference>
<dbReference type="CDD" id="cd00146">
    <property type="entry name" value="PKD"/>
    <property type="match status" value="1"/>
</dbReference>
<evidence type="ECO:0000256" key="6">
    <source>
        <dbReference type="ARBA" id="ARBA00023004"/>
    </source>
</evidence>
<keyword evidence="13" id="KW-1185">Reference proteome</keyword>
<accession>A0A1H6R217</accession>
<dbReference type="InterPro" id="IPR029010">
    <property type="entry name" value="ThuA-like"/>
</dbReference>
<evidence type="ECO:0000259" key="11">
    <source>
        <dbReference type="PROSITE" id="PS51175"/>
    </source>
</evidence>
<dbReference type="InterPro" id="IPR011042">
    <property type="entry name" value="6-blade_b-propeller_TolB-like"/>
</dbReference>
<dbReference type="Gene3D" id="2.60.120.260">
    <property type="entry name" value="Galactose-binding domain-like"/>
    <property type="match status" value="1"/>
</dbReference>
<feature type="chain" id="PRO_5011616568" evidence="8">
    <location>
        <begin position="30"/>
        <end position="1154"/>
    </location>
</feature>
<dbReference type="PROSITE" id="PS51175">
    <property type="entry name" value="CBM6"/>
    <property type="match status" value="1"/>
</dbReference>
<dbReference type="GO" id="GO:0030246">
    <property type="term" value="F:carbohydrate binding"/>
    <property type="evidence" value="ECO:0007669"/>
    <property type="project" value="InterPro"/>
</dbReference>
<comment type="PTM">
    <text evidence="7">Binds 1 heme c group covalently per subunit.</text>
</comment>
<dbReference type="Pfam" id="PF06283">
    <property type="entry name" value="ThuA"/>
    <property type="match status" value="1"/>
</dbReference>
<evidence type="ECO:0000259" key="9">
    <source>
        <dbReference type="PROSITE" id="PS50093"/>
    </source>
</evidence>
<dbReference type="PANTHER" id="PTHR40469:SF2">
    <property type="entry name" value="GALACTOSE-BINDING DOMAIN-LIKE SUPERFAMILY PROTEIN"/>
    <property type="match status" value="1"/>
</dbReference>
<evidence type="ECO:0000313" key="13">
    <source>
        <dbReference type="Proteomes" id="UP000199532"/>
    </source>
</evidence>
<dbReference type="AlphaFoldDB" id="A0A1H6R217"/>
<feature type="binding site" description="covalent" evidence="7">
    <location>
        <position position="907"/>
    </location>
    <ligand>
        <name>heme c</name>
        <dbReference type="ChEBI" id="CHEBI:61717"/>
    </ligand>
</feature>
<proteinExistence type="predicted"/>
<dbReference type="InterPro" id="IPR013783">
    <property type="entry name" value="Ig-like_fold"/>
</dbReference>
<feature type="domain" description="Cytochrome c" evidence="10">
    <location>
        <begin position="885"/>
        <end position="975"/>
    </location>
</feature>
<dbReference type="InterPro" id="IPR006584">
    <property type="entry name" value="Cellulose-bd_IV"/>
</dbReference>
<dbReference type="GO" id="GO:0020037">
    <property type="term" value="F:heme binding"/>
    <property type="evidence" value="ECO:0007669"/>
    <property type="project" value="InterPro"/>
</dbReference>
<dbReference type="InterPro" id="IPR022409">
    <property type="entry name" value="PKD/Chitinase_dom"/>
</dbReference>
<dbReference type="GO" id="GO:0005506">
    <property type="term" value="F:iron ion binding"/>
    <property type="evidence" value="ECO:0007669"/>
    <property type="project" value="InterPro"/>
</dbReference>
<keyword evidence="2 7" id="KW-0349">Heme</keyword>
<dbReference type="InterPro" id="IPR008979">
    <property type="entry name" value="Galactose-bd-like_sf"/>
</dbReference>
<dbReference type="InterPro" id="IPR011041">
    <property type="entry name" value="Quinoprot_gluc/sorb_DH_b-prop"/>
</dbReference>
<feature type="domain" description="CBM6" evidence="11">
    <location>
        <begin position="1002"/>
        <end position="1153"/>
    </location>
</feature>
<feature type="domain" description="PKD" evidence="9">
    <location>
        <begin position="766"/>
        <end position="819"/>
    </location>
</feature>
<dbReference type="InterPro" id="IPR000601">
    <property type="entry name" value="PKD_dom"/>
</dbReference>
<dbReference type="Gene3D" id="2.120.10.30">
    <property type="entry name" value="TolB, C-terminal domain"/>
    <property type="match status" value="1"/>
</dbReference>
<evidence type="ECO:0000256" key="7">
    <source>
        <dbReference type="PIRSR" id="PIRSR602324-1"/>
    </source>
</evidence>
<evidence type="ECO:0000313" key="12">
    <source>
        <dbReference type="EMBL" id="SEI45605.1"/>
    </source>
</evidence>
<dbReference type="Pfam" id="PF18911">
    <property type="entry name" value="PKD_4"/>
    <property type="match status" value="1"/>
</dbReference>
<dbReference type="Pfam" id="PF07995">
    <property type="entry name" value="GSDH"/>
    <property type="match status" value="1"/>
</dbReference>
<dbReference type="InterPro" id="IPR005084">
    <property type="entry name" value="CBM6"/>
</dbReference>
<sequence length="1154" mass="128036">MLFKVKFTYLALCVLIVLAYCSMTFSEQAAEPRVLVFSKTKGWKHASIPSGIKALQKLGQENGFSVDTTSNSALFTEEHLKNYAAVIWLSTTGNVLNGTQQTAFERYIQAGGGFVGIHAAADTEYDWPWYGKLVGAYFSSHPHNPNVRKAAIEVSDKTHPSTKMLSGRWERTDEWYNYRAYYSGIKVLAKLDEISYEGGTNGADHPISWYHEFDGGRSFYTGLGHTDESFSEPLYLAHLLGGIKYAIGPNSVLDYKKAYAKITPEQNRFVKTILANDLNSPMELAVASNGIVYFTELFGNFSSYDPATGKSSLIHKFEITNMGGTGLIGITLDPDFSKNRQLYLYYAPKGLTEENLAFQLSRFTLTENNTLDLSSEKILLKVPVQKNSGSHHGGSLAFDKEGNLYLSTGDSSTPFPSGGYSPMDERPGKEFYSQDSQRSAGNTNDFKGKILRIHPETDGTYSIPEGNLFSKNEENSGRTLPEIYIMGCRNPYRIAVNPQTSVLYWGEIGPDAGKDGIQGPRGYDEFNQAKKAGNYGWPYFMGNNAAYSKWDFAAKTAGSKFDPNAPVNNSPNNTGLSQLPPAVPAMIWYPYAASEEFPELGVGGRSAMAGDFYSFKSANKSTGKFPDYYDGALFVFDWMRNWVIALRFDENEKYVRSEPFMAANGDFRRPIDLTFGPDGMMYMLEYGSVYGADNDDARLVRIEYNTGNRPPVAKASITDSVKEDYVDKTVFLTSERRNFPVLKSANGQPPLRVSFSSKGSLDLDDDDRISYQWFFDGKTLGSTKPNPSYSYQKPGVYHTLLKVTDLAGKVSTDTVVVRVGNSKPDVRITSADNKSFFWDDKPFTYAVKLKDKEDVKIDPKNIHVQMSYDPQPASQQNLVPESVAGLLMRPEQIGKILMTNSDCRACHTVDKPSVGPTFLAVAKRYKTKEKAVEELAAKIISGGGGNWGTEHIMSAHPQLSPQDAQEMVRYIFSLTDLQKDLINLPVQGSKMLKDHPVNDQKGQYTFVASYKDKGGNKVGPITGADVVKLRSANVKPAFADAYVGFARFRDNLSQGGHKSYILLRNIDLSGIGQFIFEYASGDQTGQIQVRIDSQAGPVISTAAFTPTSSWDVFKKISGKIENPVSGRHDIYFIALKPDKPNSEILKLNNIRFEK</sequence>
<evidence type="ECO:0000256" key="1">
    <source>
        <dbReference type="ARBA" id="ARBA00022448"/>
    </source>
</evidence>
<feature type="binding site" description="covalent" evidence="7">
    <location>
        <position position="953"/>
    </location>
    <ligand>
        <name>heme c</name>
        <dbReference type="ChEBI" id="CHEBI:61717"/>
    </ligand>
</feature>
<evidence type="ECO:0000256" key="8">
    <source>
        <dbReference type="SAM" id="SignalP"/>
    </source>
</evidence>
<organism evidence="12 13">
    <name type="scientific">Dyadobacter koreensis</name>
    <dbReference type="NCBI Taxonomy" id="408657"/>
    <lineage>
        <taxon>Bacteria</taxon>
        <taxon>Pseudomonadati</taxon>
        <taxon>Bacteroidota</taxon>
        <taxon>Cytophagia</taxon>
        <taxon>Cytophagales</taxon>
        <taxon>Spirosomataceae</taxon>
        <taxon>Dyadobacter</taxon>
    </lineage>
</organism>
<dbReference type="SUPFAM" id="SSF46626">
    <property type="entry name" value="Cytochrome c"/>
    <property type="match status" value="1"/>
</dbReference>
<evidence type="ECO:0000256" key="5">
    <source>
        <dbReference type="ARBA" id="ARBA00022982"/>
    </source>
</evidence>
<keyword evidence="4 8" id="KW-0732">Signal</keyword>
<keyword evidence="5" id="KW-0249">Electron transport</keyword>
<protein>
    <submittedName>
        <fullName evidence="12">Cytochrome c</fullName>
    </submittedName>
</protein>
<evidence type="ECO:0000256" key="4">
    <source>
        <dbReference type="ARBA" id="ARBA00022729"/>
    </source>
</evidence>
<name>A0A1H6R217_9BACT</name>
<dbReference type="InterPro" id="IPR029062">
    <property type="entry name" value="Class_I_gatase-like"/>
</dbReference>
<dbReference type="Pfam" id="PF03422">
    <property type="entry name" value="CBM_6"/>
    <property type="match status" value="1"/>
</dbReference>
<dbReference type="PROSITE" id="PS51007">
    <property type="entry name" value="CYTC"/>
    <property type="match status" value="1"/>
</dbReference>
<dbReference type="InterPro" id="IPR009056">
    <property type="entry name" value="Cyt_c-like_dom"/>
</dbReference>
<evidence type="ECO:0000256" key="3">
    <source>
        <dbReference type="ARBA" id="ARBA00022723"/>
    </source>
</evidence>
<dbReference type="SUPFAM" id="SSF52317">
    <property type="entry name" value="Class I glutamine amidotransferase-like"/>
    <property type="match status" value="1"/>
</dbReference>
<dbReference type="CDD" id="cd04084">
    <property type="entry name" value="CBM6_xylanase-like"/>
    <property type="match status" value="1"/>
</dbReference>
<dbReference type="SMART" id="SM00089">
    <property type="entry name" value="PKD"/>
    <property type="match status" value="1"/>
</dbReference>
<dbReference type="STRING" id="408657.SAMN04487995_0874"/>
<dbReference type="InterPro" id="IPR035986">
    <property type="entry name" value="PKD_dom_sf"/>
</dbReference>
<dbReference type="SUPFAM" id="SSF49785">
    <property type="entry name" value="Galactose-binding domain-like"/>
    <property type="match status" value="1"/>
</dbReference>
<dbReference type="InterPro" id="IPR002324">
    <property type="entry name" value="Cyt_c_ID"/>
</dbReference>
<dbReference type="Pfam" id="PF00034">
    <property type="entry name" value="Cytochrom_C"/>
    <property type="match status" value="1"/>
</dbReference>